<dbReference type="SUPFAM" id="SSF48264">
    <property type="entry name" value="Cytochrome P450"/>
    <property type="match status" value="1"/>
</dbReference>
<dbReference type="InterPro" id="IPR036396">
    <property type="entry name" value="Cyt_P450_sf"/>
</dbReference>
<comment type="similarity">
    <text evidence="2">Belongs to the cytochrome P450 family.</text>
</comment>
<keyword evidence="4" id="KW-0479">Metal-binding</keyword>
<keyword evidence="6" id="KW-0408">Iron</keyword>
<evidence type="ECO:0000256" key="1">
    <source>
        <dbReference type="ARBA" id="ARBA00001971"/>
    </source>
</evidence>
<evidence type="ECO:0000256" key="2">
    <source>
        <dbReference type="ARBA" id="ARBA00010617"/>
    </source>
</evidence>
<evidence type="ECO:0000256" key="5">
    <source>
        <dbReference type="ARBA" id="ARBA00023002"/>
    </source>
</evidence>
<gene>
    <name evidence="8" type="ORF">PG996_012625</name>
</gene>
<dbReference type="EMBL" id="JAQQWM010000008">
    <property type="protein sequence ID" value="KAK8053324.1"/>
    <property type="molecule type" value="Genomic_DNA"/>
</dbReference>
<dbReference type="Proteomes" id="UP001446871">
    <property type="component" value="Unassembled WGS sequence"/>
</dbReference>
<dbReference type="InterPro" id="IPR002401">
    <property type="entry name" value="Cyt_P450_E_grp-I"/>
</dbReference>
<evidence type="ECO:0000313" key="8">
    <source>
        <dbReference type="EMBL" id="KAK8053324.1"/>
    </source>
</evidence>
<name>A0ABR1U345_9PEZI</name>
<organism evidence="8 9">
    <name type="scientific">Apiospora saccharicola</name>
    <dbReference type="NCBI Taxonomy" id="335842"/>
    <lineage>
        <taxon>Eukaryota</taxon>
        <taxon>Fungi</taxon>
        <taxon>Dikarya</taxon>
        <taxon>Ascomycota</taxon>
        <taxon>Pezizomycotina</taxon>
        <taxon>Sordariomycetes</taxon>
        <taxon>Xylariomycetidae</taxon>
        <taxon>Amphisphaeriales</taxon>
        <taxon>Apiosporaceae</taxon>
        <taxon>Apiospora</taxon>
    </lineage>
</organism>
<reference evidence="8 9" key="1">
    <citation type="submission" date="2023-01" db="EMBL/GenBank/DDBJ databases">
        <title>Analysis of 21 Apiospora genomes using comparative genomics revels a genus with tremendous synthesis potential of carbohydrate active enzymes and secondary metabolites.</title>
        <authorList>
            <person name="Sorensen T."/>
        </authorList>
    </citation>
    <scope>NUCLEOTIDE SEQUENCE [LARGE SCALE GENOMIC DNA]</scope>
    <source>
        <strain evidence="8 9">CBS 83171</strain>
    </source>
</reference>
<comment type="cofactor">
    <cofactor evidence="1">
        <name>heme</name>
        <dbReference type="ChEBI" id="CHEBI:30413"/>
    </cofactor>
</comment>
<evidence type="ECO:0000256" key="4">
    <source>
        <dbReference type="ARBA" id="ARBA00022723"/>
    </source>
</evidence>
<evidence type="ECO:0000313" key="9">
    <source>
        <dbReference type="Proteomes" id="UP001446871"/>
    </source>
</evidence>
<evidence type="ECO:0000256" key="7">
    <source>
        <dbReference type="ARBA" id="ARBA00023033"/>
    </source>
</evidence>
<dbReference type="InterPro" id="IPR001128">
    <property type="entry name" value="Cyt_P450"/>
</dbReference>
<dbReference type="PANTHER" id="PTHR24305">
    <property type="entry name" value="CYTOCHROME P450"/>
    <property type="match status" value="1"/>
</dbReference>
<dbReference type="Pfam" id="PF00067">
    <property type="entry name" value="p450"/>
    <property type="match status" value="1"/>
</dbReference>
<proteinExistence type="inferred from homology"/>
<sequence length="398" mass="45080">YSNSTQLATFIIGSYIYNLYLHPLRKFPGPWTHRASRIPWAYHSLRGDLNEHLLQLQRRYAASTLLISLSTPTRPGVVVSAATDNYLTFDVLGQLAFSSDFQCLERSELHPWISSMFSDSLFGPVCLSVLVNFGFQVAVDLLYKQLGARFRRLRQSARLKVYDRLDSEKPQDDFTEVLLRKLAKDTGTEAILMTGPTLIFAGSETQATLLYGLTYLLTRNLTALQKLTEEVRGAFATQEGITYTDVSRLRYLVACINEGLRYFPSVANASTKRSPAGGCVINGDFVPGGTISGIYHYAMYHNAVYFKNPDEFHPERWLGDPEYANDRRELFQPFAIGPRDCLGKMLAHAEIRMVLATMVLNFDLELWEDNPSLLKEMRAYGVFWSKPDLNLRLKPVNG</sequence>
<dbReference type="Gene3D" id="1.10.630.10">
    <property type="entry name" value="Cytochrome P450"/>
    <property type="match status" value="1"/>
</dbReference>
<keyword evidence="9" id="KW-1185">Reference proteome</keyword>
<evidence type="ECO:0000256" key="3">
    <source>
        <dbReference type="ARBA" id="ARBA00022617"/>
    </source>
</evidence>
<dbReference type="PRINTS" id="PR00463">
    <property type="entry name" value="EP450I"/>
</dbReference>
<keyword evidence="7" id="KW-0503">Monooxygenase</keyword>
<feature type="non-terminal residue" evidence="8">
    <location>
        <position position="1"/>
    </location>
</feature>
<dbReference type="PRINTS" id="PR00385">
    <property type="entry name" value="P450"/>
</dbReference>
<dbReference type="InterPro" id="IPR050121">
    <property type="entry name" value="Cytochrome_P450_monoxygenase"/>
</dbReference>
<dbReference type="PANTHER" id="PTHR24305:SF230">
    <property type="entry name" value="P450, PUTATIVE (EUROFUNG)-RELATED"/>
    <property type="match status" value="1"/>
</dbReference>
<evidence type="ECO:0000256" key="6">
    <source>
        <dbReference type="ARBA" id="ARBA00023004"/>
    </source>
</evidence>
<comment type="caution">
    <text evidence="8">The sequence shown here is derived from an EMBL/GenBank/DDBJ whole genome shotgun (WGS) entry which is preliminary data.</text>
</comment>
<protein>
    <submittedName>
        <fullName evidence="8">Trichothecene c-15 hydroxylase</fullName>
    </submittedName>
</protein>
<keyword evidence="5" id="KW-0560">Oxidoreductase</keyword>
<keyword evidence="3" id="KW-0349">Heme</keyword>
<accession>A0ABR1U345</accession>